<keyword evidence="2 4" id="KW-0238">DNA-binding</keyword>
<feature type="domain" description="HTH tetR-type" evidence="5">
    <location>
        <begin position="31"/>
        <end position="91"/>
    </location>
</feature>
<dbReference type="Proteomes" id="UP000002745">
    <property type="component" value="Chromosome"/>
</dbReference>
<dbReference type="HOGENOM" id="CLU_069356_15_12_5"/>
<evidence type="ECO:0000256" key="2">
    <source>
        <dbReference type="ARBA" id="ARBA00023125"/>
    </source>
</evidence>
<reference evidence="7" key="1">
    <citation type="journal article" date="2011" name="J. Bacteriol.">
        <title>Genome sequences of eight morphologically diverse alphaproteobacteria.</title>
        <authorList>
            <consortium name="US DOE Joint Genome Institute"/>
            <person name="Brown P.J."/>
            <person name="Kysela D.T."/>
            <person name="Buechlein A."/>
            <person name="Hemmerich C."/>
            <person name="Brun Y.V."/>
        </authorList>
    </citation>
    <scope>NUCLEOTIDE SEQUENCE [LARGE SCALE GENOMIC DNA]</scope>
    <source>
        <strain evidence="7">ATCC 49814 / DSM 5838 / IFAM 1418</strain>
    </source>
</reference>
<evidence type="ECO:0000259" key="5">
    <source>
        <dbReference type="PROSITE" id="PS50977"/>
    </source>
</evidence>
<dbReference type="PANTHER" id="PTHR30055">
    <property type="entry name" value="HTH-TYPE TRANSCRIPTIONAL REGULATOR RUTR"/>
    <property type="match status" value="1"/>
</dbReference>
<dbReference type="OrthoDB" id="9808189at2"/>
<dbReference type="SUPFAM" id="SSF48498">
    <property type="entry name" value="Tetracyclin repressor-like, C-terminal domain"/>
    <property type="match status" value="1"/>
</dbReference>
<dbReference type="RefSeq" id="WP_015828571.1">
    <property type="nucleotide sequence ID" value="NC_012982.1"/>
</dbReference>
<dbReference type="PRINTS" id="PR00455">
    <property type="entry name" value="HTHTETR"/>
</dbReference>
<protein>
    <submittedName>
        <fullName evidence="6">Transcriptional regulator, TetR family</fullName>
    </submittedName>
</protein>
<keyword evidence="3" id="KW-0804">Transcription</keyword>
<dbReference type="GO" id="GO:0003700">
    <property type="term" value="F:DNA-binding transcription factor activity"/>
    <property type="evidence" value="ECO:0007669"/>
    <property type="project" value="TreeGrafter"/>
</dbReference>
<organism evidence="6 7">
    <name type="scientific">Hirschia baltica (strain ATCC 49814 / DSM 5838 / IFAM 1418)</name>
    <dbReference type="NCBI Taxonomy" id="582402"/>
    <lineage>
        <taxon>Bacteria</taxon>
        <taxon>Pseudomonadati</taxon>
        <taxon>Pseudomonadota</taxon>
        <taxon>Alphaproteobacteria</taxon>
        <taxon>Hyphomonadales</taxon>
        <taxon>Hyphomonadaceae</taxon>
        <taxon>Hirschia</taxon>
    </lineage>
</organism>
<name>C6XQC2_HIRBI</name>
<keyword evidence="1" id="KW-0805">Transcription regulation</keyword>
<dbReference type="Gene3D" id="1.10.357.10">
    <property type="entry name" value="Tetracycline Repressor, domain 2"/>
    <property type="match status" value="1"/>
</dbReference>
<proteinExistence type="predicted"/>
<dbReference type="Pfam" id="PF00440">
    <property type="entry name" value="TetR_N"/>
    <property type="match status" value="1"/>
</dbReference>
<keyword evidence="7" id="KW-1185">Reference proteome</keyword>
<dbReference type="eggNOG" id="COG1309">
    <property type="taxonomic scope" value="Bacteria"/>
</dbReference>
<dbReference type="GO" id="GO:0000976">
    <property type="term" value="F:transcription cis-regulatory region binding"/>
    <property type="evidence" value="ECO:0007669"/>
    <property type="project" value="TreeGrafter"/>
</dbReference>
<feature type="DNA-binding region" description="H-T-H motif" evidence="4">
    <location>
        <begin position="54"/>
        <end position="73"/>
    </location>
</feature>
<dbReference type="InterPro" id="IPR009057">
    <property type="entry name" value="Homeodomain-like_sf"/>
</dbReference>
<dbReference type="AlphaFoldDB" id="C6XQC2"/>
<dbReference type="InterPro" id="IPR036271">
    <property type="entry name" value="Tet_transcr_reg_TetR-rel_C_sf"/>
</dbReference>
<evidence type="ECO:0000256" key="3">
    <source>
        <dbReference type="ARBA" id="ARBA00023163"/>
    </source>
</evidence>
<evidence type="ECO:0000256" key="1">
    <source>
        <dbReference type="ARBA" id="ARBA00023015"/>
    </source>
</evidence>
<dbReference type="STRING" id="582402.Hbal_2748"/>
<dbReference type="InterPro" id="IPR001647">
    <property type="entry name" value="HTH_TetR"/>
</dbReference>
<sequence>MSHYNVNKSKIVKKNMNFNSHSEDCGISKQDQRKDQILDAASACFVESGFHNAGMAAIAKRAEMSPGHIYHYFANKSDIIASIVEREFVAREEKFGTLFDVDGEHLIENLLSKVNEGVCHKTDPFQSMLSREIFAETQRNPDIAAIVQEYEQRSRERFIDNIETKLGVKNAAAKVECIFALFSGLAMRVPSDPPMDREAVVEVMKSAIKFLLSDK</sequence>
<accession>C6XQC2</accession>
<dbReference type="InterPro" id="IPR050109">
    <property type="entry name" value="HTH-type_TetR-like_transc_reg"/>
</dbReference>
<dbReference type="PANTHER" id="PTHR30055:SF234">
    <property type="entry name" value="HTH-TYPE TRANSCRIPTIONAL REGULATOR BETI"/>
    <property type="match status" value="1"/>
</dbReference>
<evidence type="ECO:0000256" key="4">
    <source>
        <dbReference type="PROSITE-ProRule" id="PRU00335"/>
    </source>
</evidence>
<dbReference type="EMBL" id="CP001678">
    <property type="protein sequence ID" value="ACT60421.1"/>
    <property type="molecule type" value="Genomic_DNA"/>
</dbReference>
<dbReference type="SUPFAM" id="SSF46689">
    <property type="entry name" value="Homeodomain-like"/>
    <property type="match status" value="1"/>
</dbReference>
<dbReference type="KEGG" id="hba:Hbal_2748"/>
<dbReference type="PROSITE" id="PS50977">
    <property type="entry name" value="HTH_TETR_2"/>
    <property type="match status" value="1"/>
</dbReference>
<evidence type="ECO:0000313" key="6">
    <source>
        <dbReference type="EMBL" id="ACT60421.1"/>
    </source>
</evidence>
<gene>
    <name evidence="6" type="ordered locus">Hbal_2748</name>
</gene>
<evidence type="ECO:0000313" key="7">
    <source>
        <dbReference type="Proteomes" id="UP000002745"/>
    </source>
</evidence>